<dbReference type="OrthoDB" id="1453741at2"/>
<evidence type="ECO:0000256" key="1">
    <source>
        <dbReference type="SAM" id="Phobius"/>
    </source>
</evidence>
<keyword evidence="1" id="KW-0812">Transmembrane</keyword>
<sequence precursor="true">MALRMVQFFAVVLTALALVPTGAHLFELPNKFNLSRDAYLTVQGMYAGWAFFGIIDLAALVTNVFLAVRLRRQHPAFSFAVIAVLCFVVFFAIFFTWTFPVNQATSNWTTLPDDWSQLRQEWEYSHAVNAVVMLIALCSVTLAVITTH</sequence>
<proteinExistence type="predicted"/>
<evidence type="ECO:0000313" key="2">
    <source>
        <dbReference type="EMBL" id="EIM30385.1"/>
    </source>
</evidence>
<keyword evidence="1" id="KW-0472">Membrane</keyword>
<dbReference type="EMBL" id="JH660638">
    <property type="protein sequence ID" value="EIM30385.1"/>
    <property type="molecule type" value="Genomic_DNA"/>
</dbReference>
<organism evidence="2 3">
    <name type="scientific">Microvirga lotononidis</name>
    <dbReference type="NCBI Taxonomy" id="864069"/>
    <lineage>
        <taxon>Bacteria</taxon>
        <taxon>Pseudomonadati</taxon>
        <taxon>Pseudomonadota</taxon>
        <taxon>Alphaproteobacteria</taxon>
        <taxon>Hyphomicrobiales</taxon>
        <taxon>Methylobacteriaceae</taxon>
        <taxon>Microvirga</taxon>
    </lineage>
</organism>
<feature type="transmembrane region" description="Helical" evidence="1">
    <location>
        <begin position="77"/>
        <end position="99"/>
    </location>
</feature>
<feature type="transmembrane region" description="Helical" evidence="1">
    <location>
        <begin position="49"/>
        <end position="70"/>
    </location>
</feature>
<dbReference type="RefSeq" id="WP_009489574.1">
    <property type="nucleotide sequence ID" value="NZ_CP141049.1"/>
</dbReference>
<feature type="transmembrane region" description="Helical" evidence="1">
    <location>
        <begin position="124"/>
        <end position="145"/>
    </location>
</feature>
<reference evidence="2 3" key="1">
    <citation type="submission" date="2012-02" db="EMBL/GenBank/DDBJ databases">
        <title>Improved High-Quality Draft sequence of Microvirga sp. WSM3557.</title>
        <authorList>
            <consortium name="US DOE Joint Genome Institute"/>
            <person name="Lucas S."/>
            <person name="Han J."/>
            <person name="Lapidus A."/>
            <person name="Cheng J.-F."/>
            <person name="Goodwin L."/>
            <person name="Pitluck S."/>
            <person name="Peters L."/>
            <person name="Zhang X."/>
            <person name="Detter J.C."/>
            <person name="Han C."/>
            <person name="Tapia R."/>
            <person name="Land M."/>
            <person name="Hauser L."/>
            <person name="Kyrpides N."/>
            <person name="Ivanova N."/>
            <person name="Pagani I."/>
            <person name="Brau L."/>
            <person name="Yates R."/>
            <person name="O'Hara G."/>
            <person name="Rui T."/>
            <person name="Howieson J."/>
            <person name="Reeve W."/>
            <person name="Woyke T."/>
        </authorList>
    </citation>
    <scope>NUCLEOTIDE SEQUENCE [LARGE SCALE GENOMIC DNA]</scope>
    <source>
        <strain evidence="2 3">WSM3557</strain>
    </source>
</reference>
<keyword evidence="1" id="KW-1133">Transmembrane helix</keyword>
<dbReference type="AlphaFoldDB" id="I4Z2E3"/>
<dbReference type="Proteomes" id="UP000003947">
    <property type="component" value="Unassembled WGS sequence"/>
</dbReference>
<keyword evidence="3" id="KW-1185">Reference proteome</keyword>
<gene>
    <name evidence="2" type="ORF">MicloDRAFT_00009350</name>
</gene>
<evidence type="ECO:0008006" key="4">
    <source>
        <dbReference type="Google" id="ProtNLM"/>
    </source>
</evidence>
<evidence type="ECO:0000313" key="3">
    <source>
        <dbReference type="Proteomes" id="UP000003947"/>
    </source>
</evidence>
<accession>I4Z2E3</accession>
<dbReference type="PATRIC" id="fig|864069.3.peg.1042"/>
<dbReference type="HOGENOM" id="CLU_128115_0_0_5"/>
<protein>
    <recommendedName>
        <fullName evidence="4">DUF1772 domain-containing protein</fullName>
    </recommendedName>
</protein>
<dbReference type="STRING" id="864069.MicloDRAFT_00009350"/>
<dbReference type="eggNOG" id="ENOG5032EN9">
    <property type="taxonomic scope" value="Bacteria"/>
</dbReference>
<name>I4Z2E3_9HYPH</name>